<evidence type="ECO:0000259" key="4">
    <source>
        <dbReference type="PROSITE" id="PS50043"/>
    </source>
</evidence>
<dbReference type="EMBL" id="BAABJV010000001">
    <property type="protein sequence ID" value="GAA4762433.1"/>
    <property type="molecule type" value="Genomic_DNA"/>
</dbReference>
<dbReference type="PRINTS" id="PR00038">
    <property type="entry name" value="HTHLUXR"/>
</dbReference>
<evidence type="ECO:0000256" key="1">
    <source>
        <dbReference type="ARBA" id="ARBA00022741"/>
    </source>
</evidence>
<evidence type="ECO:0000313" key="6">
    <source>
        <dbReference type="Proteomes" id="UP001501147"/>
    </source>
</evidence>
<keyword evidence="6" id="KW-1185">Reference proteome</keyword>
<proteinExistence type="predicted"/>
<dbReference type="PANTHER" id="PTHR16305:SF35">
    <property type="entry name" value="TRANSCRIPTIONAL ACTIVATOR DOMAIN"/>
    <property type="match status" value="1"/>
</dbReference>
<feature type="region of interest" description="Disordered" evidence="3">
    <location>
        <begin position="75"/>
        <end position="126"/>
    </location>
</feature>
<dbReference type="SMART" id="SM00421">
    <property type="entry name" value="HTH_LUXR"/>
    <property type="match status" value="1"/>
</dbReference>
<reference evidence="6" key="1">
    <citation type="journal article" date="2019" name="Int. J. Syst. Evol. Microbiol.">
        <title>The Global Catalogue of Microorganisms (GCM) 10K type strain sequencing project: providing services to taxonomists for standard genome sequencing and annotation.</title>
        <authorList>
            <consortium name="The Broad Institute Genomics Platform"/>
            <consortium name="The Broad Institute Genome Sequencing Center for Infectious Disease"/>
            <person name="Wu L."/>
            <person name="Ma J."/>
        </authorList>
    </citation>
    <scope>NUCLEOTIDE SEQUENCE [LARGE SCALE GENOMIC DNA]</scope>
    <source>
        <strain evidence="6">JCM 18324</strain>
    </source>
</reference>
<sequence length="972" mass="101840">MDTVSDEAGDRWLARVLARDATDAERAPGAALLLVEGPAGAGRSRLARRLLAGARASGVRTVAVAFSPFGAALAGSGGTGASPRPQGAPRAPERALPEGAPGARPASTPHDGGAPGAALPPTGGEHLTGEAFAAALDRLLAPRARAAGEGPGVRPVLLVAEDVHLADRAALRQLRRVLGEPPAGLATVLTYRPEELREPGLPLGHAARLPAGLTVQRLPLAPLDTAQVRAVVEEVLGPDCGPSELFARIAQRSAGNPQVAVDLARLLRDTGEHRERYTVRDLEAVGAPPRLAHLALARAAALPEAARPVVRAAAVLGEPVEAEELCAVAGVTGEAGTRALVGALRGGLLTEDTGGRYGFFAPPAASAVYAEIPGPVRRELHRTAAHVLGHRRPVPWMALARHRRHAGEVRGWLYAVEQAARERAAAGDHQAAVDLLEQTLSGPAVPLGARARLAPLLAHSAVLGLRSEQTVTVLRQILSEQSLPVAVRGEIRLDLGLLLCNQAVSGMQGRLELQQAVEELAERPVMAARAMSALAMPLLSTVPLERNLYWLERAEKTGAASGDEEARTSVAANRAGTLMYTGDPAAWAALDALPRDTDSPVYQQHVARGLCNAADGALWLGELGPARELLAEGVAMATRSGAAYVEEGARGTGLLLDWAEGRWDELPARARAFVAEVETMPGMAVDGRMVLGMLSLCRGEWQQATAWLTGDGPRDRDAVAVPHLAAASGALVRMALVREDVAAAAEEASDAWDRVRDKGVWVWAAELAPWAVEAALRAGRREAARGMVEEYAAGLAGRRAPASDAALLWCRALEAEADGEPAAAAALFREAAVVYAGLPRPYAAVLATESAARCALAGDGDTDAAVAELASCVERLTELGAGWDAARVRALLRAHRPAEDRRPRGRPGYGDELSPREQEVADLAATGLTNKEIAATLHLSPRTVEQHVARARRKLESRSGQTLSRGRSARGS</sequence>
<dbReference type="PROSITE" id="PS50043">
    <property type="entry name" value="HTH_LUXR_2"/>
    <property type="match status" value="1"/>
</dbReference>
<dbReference type="InterPro" id="IPR036388">
    <property type="entry name" value="WH-like_DNA-bd_sf"/>
</dbReference>
<keyword evidence="1" id="KW-0547">Nucleotide-binding</keyword>
<dbReference type="Pfam" id="PF13191">
    <property type="entry name" value="AAA_16"/>
    <property type="match status" value="1"/>
</dbReference>
<evidence type="ECO:0000313" key="5">
    <source>
        <dbReference type="EMBL" id="GAA4762433.1"/>
    </source>
</evidence>
<evidence type="ECO:0000256" key="3">
    <source>
        <dbReference type="SAM" id="MobiDB-lite"/>
    </source>
</evidence>
<dbReference type="InterPro" id="IPR041664">
    <property type="entry name" value="AAA_16"/>
</dbReference>
<dbReference type="SUPFAM" id="SSF46894">
    <property type="entry name" value="C-terminal effector domain of the bipartite response regulators"/>
    <property type="match status" value="1"/>
</dbReference>
<dbReference type="InterPro" id="IPR027417">
    <property type="entry name" value="P-loop_NTPase"/>
</dbReference>
<dbReference type="Proteomes" id="UP001501147">
    <property type="component" value="Unassembled WGS sequence"/>
</dbReference>
<dbReference type="SUPFAM" id="SSF52540">
    <property type="entry name" value="P-loop containing nucleoside triphosphate hydrolases"/>
    <property type="match status" value="1"/>
</dbReference>
<dbReference type="InterPro" id="IPR000792">
    <property type="entry name" value="Tscrpt_reg_LuxR_C"/>
</dbReference>
<dbReference type="Gene3D" id="1.10.10.10">
    <property type="entry name" value="Winged helix-like DNA-binding domain superfamily/Winged helix DNA-binding domain"/>
    <property type="match status" value="1"/>
</dbReference>
<comment type="caution">
    <text evidence="5">The sequence shown here is derived from an EMBL/GenBank/DDBJ whole genome shotgun (WGS) entry which is preliminary data.</text>
</comment>
<organism evidence="5 6">
    <name type="scientific">Streptomyces sanyensis</name>
    <dbReference type="NCBI Taxonomy" id="568869"/>
    <lineage>
        <taxon>Bacteria</taxon>
        <taxon>Bacillati</taxon>
        <taxon>Actinomycetota</taxon>
        <taxon>Actinomycetes</taxon>
        <taxon>Kitasatosporales</taxon>
        <taxon>Streptomycetaceae</taxon>
        <taxon>Streptomyces</taxon>
    </lineage>
</organism>
<gene>
    <name evidence="5" type="ORF">GCM10023329_04880</name>
</gene>
<evidence type="ECO:0000256" key="2">
    <source>
        <dbReference type="ARBA" id="ARBA00022840"/>
    </source>
</evidence>
<feature type="region of interest" description="Disordered" evidence="3">
    <location>
        <begin position="944"/>
        <end position="972"/>
    </location>
</feature>
<feature type="domain" description="HTH luxR-type" evidence="4">
    <location>
        <begin position="906"/>
        <end position="971"/>
    </location>
</feature>
<name>A0ABP8ZQ42_9ACTN</name>
<keyword evidence="2" id="KW-0067">ATP-binding</keyword>
<dbReference type="InterPro" id="IPR016032">
    <property type="entry name" value="Sig_transdc_resp-reg_C-effctor"/>
</dbReference>
<feature type="compositionally biased region" description="Polar residues" evidence="3">
    <location>
        <begin position="958"/>
        <end position="972"/>
    </location>
</feature>
<dbReference type="RefSeq" id="WP_345608825.1">
    <property type="nucleotide sequence ID" value="NZ_BAABJV010000001.1"/>
</dbReference>
<dbReference type="Pfam" id="PF00196">
    <property type="entry name" value="GerE"/>
    <property type="match status" value="1"/>
</dbReference>
<dbReference type="PANTHER" id="PTHR16305">
    <property type="entry name" value="TESTICULAR SOLUBLE ADENYLYL CYCLASE"/>
    <property type="match status" value="1"/>
</dbReference>
<protein>
    <submittedName>
        <fullName evidence="5">Helix-turn-helix transcriptional regulator</fullName>
    </submittedName>
</protein>
<dbReference type="CDD" id="cd06170">
    <property type="entry name" value="LuxR_C_like"/>
    <property type="match status" value="1"/>
</dbReference>
<accession>A0ABP8ZQ42</accession>
<dbReference type="PROSITE" id="PS00622">
    <property type="entry name" value="HTH_LUXR_1"/>
    <property type="match status" value="1"/>
</dbReference>